<gene>
    <name evidence="1" type="ORF">LAUMK4_02601</name>
</gene>
<organism evidence="1 2">
    <name type="scientific">Mycobacterium persicum</name>
    <dbReference type="NCBI Taxonomy" id="1487726"/>
    <lineage>
        <taxon>Bacteria</taxon>
        <taxon>Bacillati</taxon>
        <taxon>Actinomycetota</taxon>
        <taxon>Actinomycetes</taxon>
        <taxon>Mycobacteriales</taxon>
        <taxon>Mycobacteriaceae</taxon>
        <taxon>Mycobacterium</taxon>
    </lineage>
</organism>
<proteinExistence type="predicted"/>
<comment type="caution">
    <text evidence="1">The sequence shown here is derived from an EMBL/GenBank/DDBJ whole genome shotgun (WGS) entry which is preliminary data.</text>
</comment>
<accession>A0ABY6RIF0</accession>
<evidence type="ECO:0000313" key="1">
    <source>
        <dbReference type="EMBL" id="VAZ93843.1"/>
    </source>
</evidence>
<reference evidence="1 2" key="1">
    <citation type="submission" date="2018-09" db="EMBL/GenBank/DDBJ databases">
        <authorList>
            <person name="Tagini F."/>
        </authorList>
    </citation>
    <scope>NUCLEOTIDE SEQUENCE [LARGE SCALE GENOMIC DNA]</scope>
    <source>
        <strain evidence="1 2">MK4</strain>
    </source>
</reference>
<keyword evidence="2" id="KW-1185">Reference proteome</keyword>
<dbReference type="Proteomes" id="UP000271464">
    <property type="component" value="Unassembled WGS sequence"/>
</dbReference>
<sequence>MVVAVFELDGFPDGEFSAAWLLVDRPHPAVTRSTASVANAVVGLFIVLNPFPRCCVRLTVRDLISGFSLNRVRPV</sequence>
<evidence type="ECO:0000313" key="2">
    <source>
        <dbReference type="Proteomes" id="UP000271464"/>
    </source>
</evidence>
<dbReference type="EMBL" id="UPHM01000057">
    <property type="protein sequence ID" value="VAZ93843.1"/>
    <property type="molecule type" value="Genomic_DNA"/>
</dbReference>
<name>A0ABY6RIF0_9MYCO</name>
<protein>
    <submittedName>
        <fullName evidence="1">Uncharacterized protein</fullName>
    </submittedName>
</protein>